<dbReference type="AlphaFoldDB" id="A0A2U8I7G7"/>
<organism evidence="1 2">
    <name type="scientific">Candidatus Fukatsuia symbiotica</name>
    <dbReference type="NCBI Taxonomy" id="1878942"/>
    <lineage>
        <taxon>Bacteria</taxon>
        <taxon>Pseudomonadati</taxon>
        <taxon>Pseudomonadota</taxon>
        <taxon>Gammaproteobacteria</taxon>
        <taxon>Enterobacterales</taxon>
        <taxon>Yersiniaceae</taxon>
        <taxon>Candidatus Fukatsuia</taxon>
    </lineage>
</organism>
<evidence type="ECO:0000313" key="2">
    <source>
        <dbReference type="Proteomes" id="UP000261875"/>
    </source>
</evidence>
<sequence length="746" mass="84203">MDVNAYGVEVKISNKKQQIPQQVKSFNFPPLVTTDTDDEKIEKLSKHMVDNVFGLPVTEARSYYRRDTPKEKHDAAANVRSDVAKRVLIPFYSTAKDYHDGQLTFLGAVFGLLELASFLVPFGLAFKAGMRAALVANKITVTTKTLATLRAILAAKQTGKTLFWGLLDAANPFGFLVPLYQGGKKITLGLYKGYQWMRDKLALIPCLAQLKKLQNLPLQTLKKTISYVDDLDRLRPPATMLLKPTVINTVKKIRTVPDMTAAKAEELIEKTFHYSGDLENTSITMEIVSYLDNAAQHSPTFRRLLQRHKFSGSAPIHVNLSSTHTRPRAYLDPKTLSRDYFNSHGTENLTQLLNKHKAHTIDMPSAEKISQLKYFSYDGEHSFTVAQAMTHETVHMLTGLKNIDAMAINGVSIAGRGVGPVDHLTDIILVEMGQKNPMRIVHATEEFKQAYTAGRMRTQALQTAFEQTLAERRVINQQLKEILAQSDKYTVLFRTKIDKRLTVAQTLFFIKDLNTIRDAIERLSPQDTANAFNGLVKWEFDAALDPTLHARYQQDFQSLLTQSKEIKQDALLWWHKKGRDVTGFWTLRVEPAVITATSTPLVLEVKPDEKKIIVRHSDKWVYLSDQGIKPLETIRLAALALQKMFIQPFKSQLPTIFSADVPPISATDRGYQVVRAQAALIDIGYSALPIQISHFIANKDNQSEENYDEDEDDEDNNISIKKLLQIQYQATLAAWKEDSFLAKPDN</sequence>
<name>A0A2U8I7G7_9GAMM</name>
<dbReference type="OrthoDB" id="9896712at2"/>
<dbReference type="KEGG" id="fsm:CCS41_04265"/>
<proteinExistence type="predicted"/>
<gene>
    <name evidence="1" type="ORF">CCS41_04265</name>
</gene>
<evidence type="ECO:0000313" key="1">
    <source>
        <dbReference type="EMBL" id="AWK13864.1"/>
    </source>
</evidence>
<protein>
    <submittedName>
        <fullName evidence="1">Uncharacterized protein</fullName>
    </submittedName>
</protein>
<dbReference type="EMBL" id="CP021659">
    <property type="protein sequence ID" value="AWK13864.1"/>
    <property type="molecule type" value="Genomic_DNA"/>
</dbReference>
<accession>A0A2U8I7G7</accession>
<dbReference type="Proteomes" id="UP000261875">
    <property type="component" value="Chromosome"/>
</dbReference>
<reference evidence="1 2" key="1">
    <citation type="submission" date="2017-05" db="EMBL/GenBank/DDBJ databases">
        <title>Genome sequence of Candidatus Fukatsuia symbiotica and Candidatus Hamiltonella defensa from Acyrthosiphon pisum strain 5D.</title>
        <authorList>
            <person name="Patel V.A."/>
            <person name="Chevignon G."/>
            <person name="Russell J.A."/>
            <person name="Oliver K.M."/>
        </authorList>
    </citation>
    <scope>NUCLEOTIDE SEQUENCE [LARGE SCALE GENOMIC DNA]</scope>
    <source>
        <strain evidence="1 2">5D</strain>
    </source>
</reference>
<keyword evidence="2" id="KW-1185">Reference proteome</keyword>